<dbReference type="AlphaFoldDB" id="A0A1R4ILT6"/>
<protein>
    <submittedName>
        <fullName evidence="1">Uncharacterized protein</fullName>
    </submittedName>
</protein>
<evidence type="ECO:0000313" key="2">
    <source>
        <dbReference type="Proteomes" id="UP000188342"/>
    </source>
</evidence>
<evidence type="ECO:0000313" key="1">
    <source>
        <dbReference type="EMBL" id="SJN20872.1"/>
    </source>
</evidence>
<gene>
    <name evidence="1" type="ORF">FM114_02580</name>
</gene>
<organism evidence="1 2">
    <name type="scientific">Luteococcus japonicus LSP_Lj1</name>
    <dbReference type="NCBI Taxonomy" id="1255658"/>
    <lineage>
        <taxon>Bacteria</taxon>
        <taxon>Bacillati</taxon>
        <taxon>Actinomycetota</taxon>
        <taxon>Actinomycetes</taxon>
        <taxon>Propionibacteriales</taxon>
        <taxon>Propionibacteriaceae</taxon>
        <taxon>Luteococcus</taxon>
    </lineage>
</organism>
<proteinExistence type="predicted"/>
<name>A0A1R4ILT6_9ACTN</name>
<sequence length="44" mass="4908">MGEEGLLHGGPILGVRVRPGRRRVRIYQAALIVQRAWSPCGKPR</sequence>
<dbReference type="EMBL" id="FUKQ01000010">
    <property type="protein sequence ID" value="SJN20872.1"/>
    <property type="molecule type" value="Genomic_DNA"/>
</dbReference>
<keyword evidence="2" id="KW-1185">Reference proteome</keyword>
<reference evidence="1 2" key="1">
    <citation type="submission" date="2017-02" db="EMBL/GenBank/DDBJ databases">
        <authorList>
            <person name="Peterson S.W."/>
        </authorList>
    </citation>
    <scope>NUCLEOTIDE SEQUENCE [LARGE SCALE GENOMIC DNA]</scope>
    <source>
        <strain evidence="1 2">LSP_Lj1</strain>
    </source>
</reference>
<accession>A0A1R4ILT6</accession>
<dbReference type="Proteomes" id="UP000188342">
    <property type="component" value="Unassembled WGS sequence"/>
</dbReference>